<dbReference type="InterPro" id="IPR050378">
    <property type="entry name" value="Metallo-dep_Hydrolases_sf"/>
</dbReference>
<reference evidence="1" key="1">
    <citation type="submission" date="2018-05" db="EMBL/GenBank/DDBJ databases">
        <authorList>
            <person name="Lanie J.A."/>
            <person name="Ng W.-L."/>
            <person name="Kazmierczak K.M."/>
            <person name="Andrzejewski T.M."/>
            <person name="Davidsen T.M."/>
            <person name="Wayne K.J."/>
            <person name="Tettelin H."/>
            <person name="Glass J.I."/>
            <person name="Rusch D."/>
            <person name="Podicherti R."/>
            <person name="Tsui H.-C.T."/>
            <person name="Winkler M.E."/>
        </authorList>
    </citation>
    <scope>NUCLEOTIDE SEQUENCE</scope>
</reference>
<dbReference type="SUPFAM" id="SSF51556">
    <property type="entry name" value="Metallo-dependent hydrolases"/>
    <property type="match status" value="1"/>
</dbReference>
<dbReference type="AlphaFoldDB" id="A0A382QR28"/>
<dbReference type="InterPro" id="IPR032466">
    <property type="entry name" value="Metal_Hydrolase"/>
</dbReference>
<dbReference type="PANTHER" id="PTHR11647">
    <property type="entry name" value="HYDRANTOINASE/DIHYDROPYRIMIDINASE FAMILY MEMBER"/>
    <property type="match status" value="1"/>
</dbReference>
<accession>A0A382QR28</accession>
<name>A0A382QR28_9ZZZZ</name>
<dbReference type="PANTHER" id="PTHR11647:SF1">
    <property type="entry name" value="COLLAPSIN RESPONSE MEDIATOR PROTEIN"/>
    <property type="match status" value="1"/>
</dbReference>
<sequence length="297" mass="31934">MANHQQNSRCLPRLVAIVVGGIVALAITVPALSQQTEIYDLLIVNGRLIDGTGNAWIYADVGIHDDRIERITPRGGLATVAAKETIDAMGMVVAPGFIDIQSHSRSQFLAGDGRVISKITQGITTEIMGEGTSNAPGANFRGPRAFNEWLTAMKEHGTSPNFGSFVGGSSVRHWVMGDALGGPNAEELRQMRRLVYNAMIDGAFGIATALVYPPGNFATTEELIAMADAMAPYGGVYITHLRSEADTFLEAMDEAIRIGREGQVPVEIFHLKAGGRRNWYKAELAIARIEAARAEGL</sequence>
<dbReference type="Gene3D" id="2.30.40.10">
    <property type="entry name" value="Urease, subunit C, domain 1"/>
    <property type="match status" value="1"/>
</dbReference>
<feature type="non-terminal residue" evidence="1">
    <location>
        <position position="297"/>
    </location>
</feature>
<dbReference type="GO" id="GO:0005829">
    <property type="term" value="C:cytosol"/>
    <property type="evidence" value="ECO:0007669"/>
    <property type="project" value="TreeGrafter"/>
</dbReference>
<dbReference type="GO" id="GO:0016812">
    <property type="term" value="F:hydrolase activity, acting on carbon-nitrogen (but not peptide) bonds, in cyclic amides"/>
    <property type="evidence" value="ECO:0007669"/>
    <property type="project" value="TreeGrafter"/>
</dbReference>
<organism evidence="1">
    <name type="scientific">marine metagenome</name>
    <dbReference type="NCBI Taxonomy" id="408172"/>
    <lineage>
        <taxon>unclassified sequences</taxon>
        <taxon>metagenomes</taxon>
        <taxon>ecological metagenomes</taxon>
    </lineage>
</organism>
<dbReference type="SUPFAM" id="SSF51338">
    <property type="entry name" value="Composite domain of metallo-dependent hydrolases"/>
    <property type="match status" value="1"/>
</dbReference>
<dbReference type="InterPro" id="IPR011059">
    <property type="entry name" value="Metal-dep_hydrolase_composite"/>
</dbReference>
<protein>
    <submittedName>
        <fullName evidence="1">Uncharacterized protein</fullName>
    </submittedName>
</protein>
<dbReference type="EMBL" id="UINC01115965">
    <property type="protein sequence ID" value="SVC87368.1"/>
    <property type="molecule type" value="Genomic_DNA"/>
</dbReference>
<dbReference type="Gene3D" id="3.20.20.140">
    <property type="entry name" value="Metal-dependent hydrolases"/>
    <property type="match status" value="1"/>
</dbReference>
<proteinExistence type="predicted"/>
<gene>
    <name evidence="1" type="ORF">METZ01_LOCUS340222</name>
</gene>
<evidence type="ECO:0000313" key="1">
    <source>
        <dbReference type="EMBL" id="SVC87368.1"/>
    </source>
</evidence>